<keyword evidence="2" id="KW-1133">Transmembrane helix</keyword>
<gene>
    <name evidence="3" type="ORF">QZM52_25265</name>
</gene>
<dbReference type="EMBL" id="JAUJSQ010000011">
    <property type="protein sequence ID" value="MDN7934603.1"/>
    <property type="molecule type" value="Genomic_DNA"/>
</dbReference>
<accession>A0ABT8PHI6</accession>
<keyword evidence="4" id="KW-1185">Reference proteome</keyword>
<feature type="region of interest" description="Disordered" evidence="1">
    <location>
        <begin position="137"/>
        <end position="156"/>
    </location>
</feature>
<proteinExistence type="predicted"/>
<feature type="transmembrane region" description="Helical" evidence="2">
    <location>
        <begin position="79"/>
        <end position="99"/>
    </location>
</feature>
<dbReference type="Proteomes" id="UP001171606">
    <property type="component" value="Unassembled WGS sequence"/>
</dbReference>
<name>A0ABT8PHI6_9BURK</name>
<organism evidence="3 4">
    <name type="scientific">Burkholderia metallica</name>
    <dbReference type="NCBI Taxonomy" id="488729"/>
    <lineage>
        <taxon>Bacteria</taxon>
        <taxon>Pseudomonadati</taxon>
        <taxon>Pseudomonadota</taxon>
        <taxon>Betaproteobacteria</taxon>
        <taxon>Burkholderiales</taxon>
        <taxon>Burkholderiaceae</taxon>
        <taxon>Burkholderia</taxon>
        <taxon>Burkholderia cepacia complex</taxon>
    </lineage>
</organism>
<evidence type="ECO:0000313" key="4">
    <source>
        <dbReference type="Proteomes" id="UP001171606"/>
    </source>
</evidence>
<evidence type="ECO:0000313" key="3">
    <source>
        <dbReference type="EMBL" id="MDN7934603.1"/>
    </source>
</evidence>
<reference evidence="3" key="1">
    <citation type="submission" date="2023-07" db="EMBL/GenBank/DDBJ databases">
        <title>A collection of bacterial strains from the Burkholderia cepacia Research Laboratory and Repository.</title>
        <authorList>
            <person name="Lipuma J."/>
            <person name="Spilker T."/>
            <person name="Caverly L."/>
        </authorList>
    </citation>
    <scope>NUCLEOTIDE SEQUENCE</scope>
    <source>
        <strain evidence="3">AU42020</strain>
    </source>
</reference>
<feature type="transmembrane region" description="Helical" evidence="2">
    <location>
        <begin position="12"/>
        <end position="34"/>
    </location>
</feature>
<dbReference type="RefSeq" id="WP_301756708.1">
    <property type="nucleotide sequence ID" value="NZ_JAUJSQ010000011.1"/>
</dbReference>
<protein>
    <submittedName>
        <fullName evidence="3">Uncharacterized protein</fullName>
    </submittedName>
</protein>
<feature type="transmembrane region" description="Helical" evidence="2">
    <location>
        <begin position="46"/>
        <end position="67"/>
    </location>
</feature>
<keyword evidence="2" id="KW-0812">Transmembrane</keyword>
<evidence type="ECO:0000256" key="2">
    <source>
        <dbReference type="SAM" id="Phobius"/>
    </source>
</evidence>
<sequence>MKSARRLLRISSLVVALGWTLPVLIFSWYIVWSLVPFFKDDNSSGIVWLIQAAAYFCMRLTTGIWTGEWRFLPITLGDLSLVEWVILYIYGLVIDLVLATLVIQIGYVLSLGLNRCAFVLAFRAHRSWTRTQRHRSRDCDLSTPDQSTSATPETTQ</sequence>
<comment type="caution">
    <text evidence="3">The sequence shown here is derived from an EMBL/GenBank/DDBJ whole genome shotgun (WGS) entry which is preliminary data.</text>
</comment>
<feature type="compositionally biased region" description="Polar residues" evidence="1">
    <location>
        <begin position="143"/>
        <end position="156"/>
    </location>
</feature>
<evidence type="ECO:0000256" key="1">
    <source>
        <dbReference type="SAM" id="MobiDB-lite"/>
    </source>
</evidence>
<keyword evidence="2" id="KW-0472">Membrane</keyword>